<keyword evidence="1" id="KW-0812">Transmembrane</keyword>
<dbReference type="Proteomes" id="UP001432209">
    <property type="component" value="Chromosome"/>
</dbReference>
<keyword evidence="3" id="KW-1185">Reference proteome</keyword>
<proteinExistence type="predicted"/>
<evidence type="ECO:0000313" key="2">
    <source>
        <dbReference type="EMBL" id="WUX50191.1"/>
    </source>
</evidence>
<keyword evidence="1" id="KW-0472">Membrane</keyword>
<organism evidence="2 3">
    <name type="scientific">Streptomyces niveus</name>
    <name type="common">Streptomyces spheroides</name>
    <dbReference type="NCBI Taxonomy" id="193462"/>
    <lineage>
        <taxon>Bacteria</taxon>
        <taxon>Bacillati</taxon>
        <taxon>Actinomycetota</taxon>
        <taxon>Actinomycetes</taxon>
        <taxon>Kitasatosporales</taxon>
        <taxon>Streptomycetaceae</taxon>
        <taxon>Streptomyces</taxon>
    </lineage>
</organism>
<evidence type="ECO:0000313" key="3">
    <source>
        <dbReference type="Proteomes" id="UP001432209"/>
    </source>
</evidence>
<sequence length="51" mass="5350">MPGAAGRYTAGVAARTALGGFKSEESQMYIGLGTVVVILVVIVAVMLLRRR</sequence>
<gene>
    <name evidence="2" type="ORF">OG442_00675</name>
</gene>
<feature type="transmembrane region" description="Helical" evidence="1">
    <location>
        <begin position="28"/>
        <end position="48"/>
    </location>
</feature>
<dbReference type="EMBL" id="CP109495">
    <property type="protein sequence ID" value="WUX50191.1"/>
    <property type="molecule type" value="Genomic_DNA"/>
</dbReference>
<dbReference type="RefSeq" id="WP_329073750.1">
    <property type="nucleotide sequence ID" value="NZ_CP109495.1"/>
</dbReference>
<evidence type="ECO:0000256" key="1">
    <source>
        <dbReference type="SAM" id="Phobius"/>
    </source>
</evidence>
<accession>A0ABZ1ZVP4</accession>
<keyword evidence="1" id="KW-1133">Transmembrane helix</keyword>
<name>A0ABZ1ZVP4_STRNV</name>
<reference evidence="2" key="1">
    <citation type="submission" date="2022-10" db="EMBL/GenBank/DDBJ databases">
        <title>The complete genomes of actinobacterial strains from the NBC collection.</title>
        <authorList>
            <person name="Joergensen T.S."/>
            <person name="Alvarez Arevalo M."/>
            <person name="Sterndorff E.B."/>
            <person name="Faurdal D."/>
            <person name="Vuksanovic O."/>
            <person name="Mourched A.-S."/>
            <person name="Charusanti P."/>
            <person name="Shaw S."/>
            <person name="Blin K."/>
            <person name="Weber T."/>
        </authorList>
    </citation>
    <scope>NUCLEOTIDE SEQUENCE</scope>
    <source>
        <strain evidence="2">NBC_01432</strain>
    </source>
</reference>
<protein>
    <submittedName>
        <fullName evidence="2">Uncharacterized protein</fullName>
    </submittedName>
</protein>